<dbReference type="CTD" id="20248859"/>
<dbReference type="EMBL" id="KB201750">
    <property type="protein sequence ID" value="ESO94821.1"/>
    <property type="molecule type" value="Genomic_DNA"/>
</dbReference>
<evidence type="ECO:0000256" key="1">
    <source>
        <dbReference type="SAM" id="Phobius"/>
    </source>
</evidence>
<dbReference type="HOGENOM" id="CLU_646056_0_0_1"/>
<reference evidence="2 3" key="1">
    <citation type="journal article" date="2013" name="Nature">
        <title>Insights into bilaterian evolution from three spiralian genomes.</title>
        <authorList>
            <person name="Simakov O."/>
            <person name="Marletaz F."/>
            <person name="Cho S.J."/>
            <person name="Edsinger-Gonzales E."/>
            <person name="Havlak P."/>
            <person name="Hellsten U."/>
            <person name="Kuo D.H."/>
            <person name="Larsson T."/>
            <person name="Lv J."/>
            <person name="Arendt D."/>
            <person name="Savage R."/>
            <person name="Osoegawa K."/>
            <person name="de Jong P."/>
            <person name="Grimwood J."/>
            <person name="Chapman J.A."/>
            <person name="Shapiro H."/>
            <person name="Aerts A."/>
            <person name="Otillar R.P."/>
            <person name="Terry A.Y."/>
            <person name="Boore J.L."/>
            <person name="Grigoriev I.V."/>
            <person name="Lindberg D.R."/>
            <person name="Seaver E.C."/>
            <person name="Weisblat D.A."/>
            <person name="Putnam N.H."/>
            <person name="Rokhsar D.S."/>
        </authorList>
    </citation>
    <scope>NUCLEOTIDE SEQUENCE [LARGE SCALE GENOMIC DNA]</scope>
</reference>
<keyword evidence="1" id="KW-0472">Membrane</keyword>
<dbReference type="AlphaFoldDB" id="V4AMG2"/>
<dbReference type="KEGG" id="lgi:LOTGIDRAFT_232263"/>
<proteinExistence type="predicted"/>
<dbReference type="InterPro" id="IPR036116">
    <property type="entry name" value="FN3_sf"/>
</dbReference>
<gene>
    <name evidence="2" type="ORF">LOTGIDRAFT_232263</name>
</gene>
<dbReference type="STRING" id="225164.V4AMG2"/>
<evidence type="ECO:0000313" key="3">
    <source>
        <dbReference type="Proteomes" id="UP000030746"/>
    </source>
</evidence>
<keyword evidence="3" id="KW-1185">Reference proteome</keyword>
<sequence>MNVIMNFGNFILLLLCIVYIDLYKPTFYVDGKAGDNCSGNDTSTCGSPSTPYVCKNDYCICDRKLFFEDDVGNCVEYKDPVPPSKVEIVDQTATNLTVTWTKLAEYPGPMAFVVEMFETERRDSEVADKTLYTAHIGKNAYNTTKYIHSNRIVGYWTYRAAVRVFLLNDESSNNSYSKQIRTPTAPAGTVHVFRVIILGHNHSDAKVWWRCPHEKERNGIITNYTVEIKLNVIRKFITWKQAKEADFNSPFLVTKGDWIKLSNNSEFSTFTAGNDDGCDEKPTEEICNGPLEPGTAYQAIAFSCTSVGCSYTYLGGSGWYRTQDKDRTIPIVAGILGTVAGLILIGVVIVLYKKGKLPCSSKQRPYSVTQTEHKDRTIPIVAGILGTVAGLILIGVVIVLYKKGKLPCSSKQRPYSVTQTELFSQ</sequence>
<feature type="transmembrane region" description="Helical" evidence="1">
    <location>
        <begin position="331"/>
        <end position="352"/>
    </location>
</feature>
<accession>V4AMG2</accession>
<keyword evidence="1" id="KW-0812">Transmembrane</keyword>
<feature type="transmembrane region" description="Helical" evidence="1">
    <location>
        <begin position="6"/>
        <end position="23"/>
    </location>
</feature>
<dbReference type="RefSeq" id="XP_009054561.1">
    <property type="nucleotide sequence ID" value="XM_009056313.1"/>
</dbReference>
<dbReference type="GeneID" id="20248859"/>
<name>V4AMG2_LOTGI</name>
<evidence type="ECO:0000313" key="2">
    <source>
        <dbReference type="EMBL" id="ESO94821.1"/>
    </source>
</evidence>
<keyword evidence="1" id="KW-1133">Transmembrane helix</keyword>
<dbReference type="CDD" id="cd00063">
    <property type="entry name" value="FN3"/>
    <property type="match status" value="1"/>
</dbReference>
<dbReference type="Proteomes" id="UP000030746">
    <property type="component" value="Unassembled WGS sequence"/>
</dbReference>
<organism evidence="2 3">
    <name type="scientific">Lottia gigantea</name>
    <name type="common">Giant owl limpet</name>
    <dbReference type="NCBI Taxonomy" id="225164"/>
    <lineage>
        <taxon>Eukaryota</taxon>
        <taxon>Metazoa</taxon>
        <taxon>Spiralia</taxon>
        <taxon>Lophotrochozoa</taxon>
        <taxon>Mollusca</taxon>
        <taxon>Gastropoda</taxon>
        <taxon>Patellogastropoda</taxon>
        <taxon>Lottioidea</taxon>
        <taxon>Lottiidae</taxon>
        <taxon>Lottia</taxon>
    </lineage>
</organism>
<feature type="transmembrane region" description="Helical" evidence="1">
    <location>
        <begin position="378"/>
        <end position="401"/>
    </location>
</feature>
<dbReference type="InterPro" id="IPR003961">
    <property type="entry name" value="FN3_dom"/>
</dbReference>
<dbReference type="SUPFAM" id="SSF49265">
    <property type="entry name" value="Fibronectin type III"/>
    <property type="match status" value="1"/>
</dbReference>
<dbReference type="OrthoDB" id="6129861at2759"/>
<protein>
    <recommendedName>
        <fullName evidence="4">Fibronectin type-III domain-containing protein</fullName>
    </recommendedName>
</protein>
<evidence type="ECO:0008006" key="4">
    <source>
        <dbReference type="Google" id="ProtNLM"/>
    </source>
</evidence>